<feature type="region of interest" description="Disordered" evidence="2">
    <location>
        <begin position="389"/>
        <end position="459"/>
    </location>
</feature>
<evidence type="ECO:0008006" key="5">
    <source>
        <dbReference type="Google" id="ProtNLM"/>
    </source>
</evidence>
<proteinExistence type="inferred from homology"/>
<comment type="similarity">
    <text evidence="1">Belongs to the MTFR1 family.</text>
</comment>
<dbReference type="STRING" id="158441.A0A226F3J9"/>
<evidence type="ECO:0000256" key="2">
    <source>
        <dbReference type="SAM" id="MobiDB-lite"/>
    </source>
</evidence>
<protein>
    <recommendedName>
        <fullName evidence="5">Mitochondrial fission regulator 2</fullName>
    </recommendedName>
</protein>
<dbReference type="InterPro" id="IPR007972">
    <property type="entry name" value="Mtfr1"/>
</dbReference>
<organism evidence="3 4">
    <name type="scientific">Folsomia candida</name>
    <name type="common">Springtail</name>
    <dbReference type="NCBI Taxonomy" id="158441"/>
    <lineage>
        <taxon>Eukaryota</taxon>
        <taxon>Metazoa</taxon>
        <taxon>Ecdysozoa</taxon>
        <taxon>Arthropoda</taxon>
        <taxon>Hexapoda</taxon>
        <taxon>Collembola</taxon>
        <taxon>Entomobryomorpha</taxon>
        <taxon>Isotomoidea</taxon>
        <taxon>Isotomidae</taxon>
        <taxon>Proisotominae</taxon>
        <taxon>Folsomia</taxon>
    </lineage>
</organism>
<evidence type="ECO:0000256" key="1">
    <source>
        <dbReference type="ARBA" id="ARBA00005807"/>
    </source>
</evidence>
<evidence type="ECO:0000313" key="3">
    <source>
        <dbReference type="EMBL" id="OXA64349.1"/>
    </source>
</evidence>
<evidence type="ECO:0000313" key="4">
    <source>
        <dbReference type="Proteomes" id="UP000198287"/>
    </source>
</evidence>
<name>A0A226F3J9_FOLCA</name>
<dbReference type="OMA" id="PCRIFIP"/>
<keyword evidence="4" id="KW-1185">Reference proteome</keyword>
<feature type="region of interest" description="Disordered" evidence="2">
    <location>
        <begin position="359"/>
        <end position="378"/>
    </location>
</feature>
<feature type="region of interest" description="Disordered" evidence="2">
    <location>
        <begin position="273"/>
        <end position="328"/>
    </location>
</feature>
<gene>
    <name evidence="3" type="ORF">Fcan01_01864</name>
</gene>
<dbReference type="AlphaFoldDB" id="A0A226F3J9"/>
<sequence length="459" mass="49927">MSEICNNLKPTGSGQPRNATTVDIHSVNRGVPFWVEFGVTAGLGFAVYLAPASYAALRESAQVWWPRVSKSFSLLVCKVRRGLEPMIRRRRNGSIIRVIADLLPDFVFGPTPRIFISGVSASNYDGDVVGRGRMFNLSSVSTAIVGARSSHDDALENPGQSRVEGMIVAFELDEESEYAETIDEIDVGKFEEEEVSSNPEGWDAFPLFQPCAHSTRFRSSTPDFSLPDSEITDSGDNINAQEFVSLKQTVEMLMLQISQLNLNITQNHAAVGAVRGGNPPSPLPEVSRPLPPVSESSSNKCVPTAGAPPPPPPPPPPMPPTVFKGSADPIKLTKSSQKQKPAPISMMDVLKDMKTVQLKKGVPTSPGGTPIKNQTKPKTSLENVLFKRFHSMNPPSPVPSEDVSFSDDDKENEFNDSALVTSKSPRGRALPRTLFGENNSSNQLPLFGPHLLKSRRDQN</sequence>
<feature type="compositionally biased region" description="Pro residues" evidence="2">
    <location>
        <begin position="306"/>
        <end position="320"/>
    </location>
</feature>
<dbReference type="EMBL" id="LNIX01000001">
    <property type="protein sequence ID" value="OXA64349.1"/>
    <property type="molecule type" value="Genomic_DNA"/>
</dbReference>
<comment type="caution">
    <text evidence="3">The sequence shown here is derived from an EMBL/GenBank/DDBJ whole genome shotgun (WGS) entry which is preliminary data.</text>
</comment>
<reference evidence="3 4" key="1">
    <citation type="submission" date="2015-12" db="EMBL/GenBank/DDBJ databases">
        <title>The genome of Folsomia candida.</title>
        <authorList>
            <person name="Faddeeva A."/>
            <person name="Derks M.F."/>
            <person name="Anvar Y."/>
            <person name="Smit S."/>
            <person name="Van Straalen N."/>
            <person name="Roelofs D."/>
        </authorList>
    </citation>
    <scope>NUCLEOTIDE SEQUENCE [LARGE SCALE GENOMIC DNA]</scope>
    <source>
        <strain evidence="3 4">VU population</strain>
        <tissue evidence="3">Whole body</tissue>
    </source>
</reference>
<dbReference type="PANTHER" id="PTHR14215:SF0">
    <property type="entry name" value="WH2 DOMAIN-CONTAINING PROTEIN"/>
    <property type="match status" value="1"/>
</dbReference>
<dbReference type="Proteomes" id="UP000198287">
    <property type="component" value="Unassembled WGS sequence"/>
</dbReference>
<accession>A0A226F3J9</accession>
<dbReference type="OrthoDB" id="2133332at2759"/>
<dbReference type="PANTHER" id="PTHR14215">
    <property type="entry name" value="PROTEIN OF UNKNOWN FUNCTION DUF729"/>
    <property type="match status" value="1"/>
</dbReference>